<evidence type="ECO:0000313" key="5">
    <source>
        <dbReference type="EMBL" id="TFC01177.1"/>
    </source>
</evidence>
<organism evidence="5 6">
    <name type="scientific">Cryobacterium mannosilyticum</name>
    <dbReference type="NCBI Taxonomy" id="1259190"/>
    <lineage>
        <taxon>Bacteria</taxon>
        <taxon>Bacillati</taxon>
        <taxon>Actinomycetota</taxon>
        <taxon>Actinomycetes</taxon>
        <taxon>Micrococcales</taxon>
        <taxon>Microbacteriaceae</taxon>
        <taxon>Cryobacterium</taxon>
    </lineage>
</organism>
<evidence type="ECO:0000259" key="4">
    <source>
        <dbReference type="PROSITE" id="PS51186"/>
    </source>
</evidence>
<dbReference type="InterPro" id="IPR051531">
    <property type="entry name" value="N-acetyltransferase"/>
</dbReference>
<evidence type="ECO:0000256" key="3">
    <source>
        <dbReference type="ARBA" id="ARBA00038502"/>
    </source>
</evidence>
<reference evidence="5 6" key="1">
    <citation type="submission" date="2019-03" db="EMBL/GenBank/DDBJ databases">
        <title>Genomics of glacier-inhabiting Cryobacterium strains.</title>
        <authorList>
            <person name="Liu Q."/>
            <person name="Xin Y.-H."/>
        </authorList>
    </citation>
    <scope>NUCLEOTIDE SEQUENCE [LARGE SCALE GENOMIC DNA]</scope>
    <source>
        <strain evidence="5 6">RHLT2-21</strain>
    </source>
</reference>
<dbReference type="InterPro" id="IPR016181">
    <property type="entry name" value="Acyl_CoA_acyltransferase"/>
</dbReference>
<dbReference type="Pfam" id="PF13302">
    <property type="entry name" value="Acetyltransf_3"/>
    <property type="match status" value="1"/>
</dbReference>
<dbReference type="SUPFAM" id="SSF55729">
    <property type="entry name" value="Acyl-CoA N-acyltransferases (Nat)"/>
    <property type="match status" value="1"/>
</dbReference>
<comment type="caution">
    <text evidence="5">The sequence shown here is derived from an EMBL/GenBank/DDBJ whole genome shotgun (WGS) entry which is preliminary data.</text>
</comment>
<keyword evidence="2" id="KW-0012">Acyltransferase</keyword>
<gene>
    <name evidence="5" type="ORF">E3O32_13495</name>
</gene>
<name>A0A4R8W2D9_9MICO</name>
<comment type="similarity">
    <text evidence="3">Belongs to the acetyltransferase family. RimJ subfamily.</text>
</comment>
<accession>A0A4R8W2D9</accession>
<dbReference type="PANTHER" id="PTHR43792">
    <property type="entry name" value="GNAT FAMILY, PUTATIVE (AFU_ORTHOLOGUE AFUA_3G00765)-RELATED-RELATED"/>
    <property type="match status" value="1"/>
</dbReference>
<dbReference type="InterPro" id="IPR000182">
    <property type="entry name" value="GNAT_dom"/>
</dbReference>
<dbReference type="Proteomes" id="UP000297643">
    <property type="component" value="Unassembled WGS sequence"/>
</dbReference>
<proteinExistence type="inferred from homology"/>
<keyword evidence="1 5" id="KW-0808">Transferase</keyword>
<feature type="domain" description="N-acetyltransferase" evidence="4">
    <location>
        <begin position="11"/>
        <end position="169"/>
    </location>
</feature>
<keyword evidence="6" id="KW-1185">Reference proteome</keyword>
<dbReference type="PANTHER" id="PTHR43792:SF8">
    <property type="entry name" value="[RIBOSOMAL PROTEIN US5]-ALANINE N-ACETYLTRANSFERASE"/>
    <property type="match status" value="1"/>
</dbReference>
<dbReference type="EMBL" id="SOFM01000043">
    <property type="protein sequence ID" value="TFC01177.1"/>
    <property type="molecule type" value="Genomic_DNA"/>
</dbReference>
<dbReference type="PROSITE" id="PS51186">
    <property type="entry name" value="GNAT"/>
    <property type="match status" value="1"/>
</dbReference>
<dbReference type="AlphaFoldDB" id="A0A4R8W2D9"/>
<dbReference type="RefSeq" id="WP_134510341.1">
    <property type="nucleotide sequence ID" value="NZ_SOFM01000043.1"/>
</dbReference>
<evidence type="ECO:0000256" key="2">
    <source>
        <dbReference type="ARBA" id="ARBA00023315"/>
    </source>
</evidence>
<protein>
    <submittedName>
        <fullName evidence="5">N-acetyltransferase</fullName>
    </submittedName>
</protein>
<sequence length="192" mass="20859">MKPVELSSPLVRLDQPAADDAVAVFEYCQDPLFERYLTVPWPYRRSDADSFISEYVPAAWASDQEYTWAVRAPGSPALVGVIGLRVPTASIGYWLGAPHRGHGYIPEAQRLVADWAFSAGIVDAINWQCLPGNIASARTARKTGFSFLGESPADHPHRDGSFPLAWTGRLRAGDDRRPKAGWPAVVAGVVAG</sequence>
<evidence type="ECO:0000313" key="6">
    <source>
        <dbReference type="Proteomes" id="UP000297643"/>
    </source>
</evidence>
<dbReference type="GO" id="GO:0016747">
    <property type="term" value="F:acyltransferase activity, transferring groups other than amino-acyl groups"/>
    <property type="evidence" value="ECO:0007669"/>
    <property type="project" value="InterPro"/>
</dbReference>
<dbReference type="Gene3D" id="3.40.630.30">
    <property type="match status" value="1"/>
</dbReference>
<evidence type="ECO:0000256" key="1">
    <source>
        <dbReference type="ARBA" id="ARBA00022679"/>
    </source>
</evidence>